<dbReference type="AlphaFoldDB" id="A0A1R3L2G3"/>
<gene>
    <name evidence="2" type="ORF">COLO4_01436</name>
</gene>
<protein>
    <submittedName>
        <fullName evidence="2">Uncharacterized protein</fullName>
    </submittedName>
</protein>
<evidence type="ECO:0000313" key="3">
    <source>
        <dbReference type="Proteomes" id="UP000187203"/>
    </source>
</evidence>
<sequence>PAGRDRHPAQPLRPAGLAGTGRRLGARRDRLARMHEGPGRAAGHGRGRAARPPGQHRDRSRLRRLRGGRPGPRHGGAGGQRRHRLRHTPCAGAPWPGPSA</sequence>
<name>A0A1R3L2G3_9ROSI</name>
<dbReference type="EMBL" id="AWUE01003942">
    <property type="protein sequence ID" value="OMP13553.1"/>
    <property type="molecule type" value="Genomic_DNA"/>
</dbReference>
<evidence type="ECO:0000313" key="2">
    <source>
        <dbReference type="EMBL" id="OMP13553.1"/>
    </source>
</evidence>
<feature type="compositionally biased region" description="Basic and acidic residues" evidence="1">
    <location>
        <begin position="26"/>
        <end position="38"/>
    </location>
</feature>
<feature type="non-terminal residue" evidence="2">
    <location>
        <position position="100"/>
    </location>
</feature>
<proteinExistence type="predicted"/>
<comment type="caution">
    <text evidence="2">The sequence shown here is derived from an EMBL/GenBank/DDBJ whole genome shotgun (WGS) entry which is preliminary data.</text>
</comment>
<accession>A0A1R3L2G3</accession>
<keyword evidence="3" id="KW-1185">Reference proteome</keyword>
<feature type="compositionally biased region" description="Low complexity" evidence="1">
    <location>
        <begin position="12"/>
        <end position="23"/>
    </location>
</feature>
<evidence type="ECO:0000256" key="1">
    <source>
        <dbReference type="SAM" id="MobiDB-lite"/>
    </source>
</evidence>
<organism evidence="2 3">
    <name type="scientific">Corchorus olitorius</name>
    <dbReference type="NCBI Taxonomy" id="93759"/>
    <lineage>
        <taxon>Eukaryota</taxon>
        <taxon>Viridiplantae</taxon>
        <taxon>Streptophyta</taxon>
        <taxon>Embryophyta</taxon>
        <taxon>Tracheophyta</taxon>
        <taxon>Spermatophyta</taxon>
        <taxon>Magnoliopsida</taxon>
        <taxon>eudicotyledons</taxon>
        <taxon>Gunneridae</taxon>
        <taxon>Pentapetalae</taxon>
        <taxon>rosids</taxon>
        <taxon>malvids</taxon>
        <taxon>Malvales</taxon>
        <taxon>Malvaceae</taxon>
        <taxon>Grewioideae</taxon>
        <taxon>Apeibeae</taxon>
        <taxon>Corchorus</taxon>
    </lineage>
</organism>
<feature type="non-terminal residue" evidence="2">
    <location>
        <position position="1"/>
    </location>
</feature>
<reference evidence="3" key="1">
    <citation type="submission" date="2013-09" db="EMBL/GenBank/DDBJ databases">
        <title>Corchorus olitorius genome sequencing.</title>
        <authorList>
            <person name="Alam M."/>
            <person name="Haque M.S."/>
            <person name="Islam M.S."/>
            <person name="Emdad E.M."/>
            <person name="Islam M.M."/>
            <person name="Ahmed B."/>
            <person name="Halim A."/>
            <person name="Hossen Q.M.M."/>
            <person name="Hossain M.Z."/>
            <person name="Ahmed R."/>
            <person name="Khan M.M."/>
            <person name="Islam R."/>
            <person name="Rashid M.M."/>
            <person name="Khan S.A."/>
            <person name="Rahman M.S."/>
            <person name="Alam M."/>
            <person name="Yahiya A.S."/>
            <person name="Khan M.S."/>
            <person name="Azam M.S."/>
            <person name="Haque T."/>
            <person name="Lashkar M.Z.H."/>
            <person name="Akhand A.I."/>
            <person name="Morshed G."/>
            <person name="Roy S."/>
            <person name="Uddin K.S."/>
            <person name="Rabeya T."/>
            <person name="Hossain A.S."/>
            <person name="Chowdhury A."/>
            <person name="Snigdha A.R."/>
            <person name="Mortoza M.S."/>
            <person name="Matin S.A."/>
            <person name="Hoque S.M.E."/>
            <person name="Islam M.K."/>
            <person name="Roy D.K."/>
            <person name="Haider R."/>
            <person name="Moosa M.M."/>
            <person name="Elias S.M."/>
            <person name="Hasan A.M."/>
            <person name="Jahan S."/>
            <person name="Shafiuddin M."/>
            <person name="Mahmood N."/>
            <person name="Shommy N.S."/>
        </authorList>
    </citation>
    <scope>NUCLEOTIDE SEQUENCE [LARGE SCALE GENOMIC DNA]</scope>
    <source>
        <strain evidence="3">cv. O-4</strain>
    </source>
</reference>
<dbReference type="Proteomes" id="UP000187203">
    <property type="component" value="Unassembled WGS sequence"/>
</dbReference>
<feature type="compositionally biased region" description="Gly residues" evidence="1">
    <location>
        <begin position="68"/>
        <end position="79"/>
    </location>
</feature>
<feature type="compositionally biased region" description="Basic residues" evidence="1">
    <location>
        <begin position="58"/>
        <end position="67"/>
    </location>
</feature>
<feature type="region of interest" description="Disordered" evidence="1">
    <location>
        <begin position="1"/>
        <end position="100"/>
    </location>
</feature>